<dbReference type="GO" id="GO:0005634">
    <property type="term" value="C:nucleus"/>
    <property type="evidence" value="ECO:0007669"/>
    <property type="project" value="UniProtKB-SubCell"/>
</dbReference>
<gene>
    <name evidence="6" type="ORF">DFL_006369</name>
</gene>
<dbReference type="AlphaFoldDB" id="A0A437A035"/>
<dbReference type="OrthoDB" id="435881at2759"/>
<feature type="region of interest" description="Disordered" evidence="4">
    <location>
        <begin position="1"/>
        <end position="54"/>
    </location>
</feature>
<comment type="subcellular location">
    <subcellularLocation>
        <location evidence="1">Nucleus</location>
    </subcellularLocation>
</comment>
<dbReference type="CDD" id="cd12148">
    <property type="entry name" value="fungal_TF_MHR"/>
    <property type="match status" value="1"/>
</dbReference>
<evidence type="ECO:0000256" key="1">
    <source>
        <dbReference type="ARBA" id="ARBA00004123"/>
    </source>
</evidence>
<organism evidence="6 7">
    <name type="scientific">Arthrobotrys flagrans</name>
    <name type="common">Nematode-trapping fungus</name>
    <name type="synonym">Trichothecium flagrans</name>
    <dbReference type="NCBI Taxonomy" id="97331"/>
    <lineage>
        <taxon>Eukaryota</taxon>
        <taxon>Fungi</taxon>
        <taxon>Dikarya</taxon>
        <taxon>Ascomycota</taxon>
        <taxon>Pezizomycotina</taxon>
        <taxon>Orbiliomycetes</taxon>
        <taxon>Orbiliales</taxon>
        <taxon>Orbiliaceae</taxon>
        <taxon>Arthrobotrys</taxon>
    </lineage>
</organism>
<feature type="region of interest" description="Disordered" evidence="4">
    <location>
        <begin position="547"/>
        <end position="567"/>
    </location>
</feature>
<feature type="domain" description="Xylanolytic transcriptional activator regulatory" evidence="5">
    <location>
        <begin position="254"/>
        <end position="330"/>
    </location>
</feature>
<feature type="compositionally biased region" description="Polar residues" evidence="4">
    <location>
        <begin position="37"/>
        <end position="54"/>
    </location>
</feature>
<evidence type="ECO:0000313" key="6">
    <source>
        <dbReference type="EMBL" id="RVD84630.1"/>
    </source>
</evidence>
<dbReference type="Proteomes" id="UP000283090">
    <property type="component" value="Unassembled WGS sequence"/>
</dbReference>
<reference evidence="6 7" key="1">
    <citation type="submission" date="2019-01" db="EMBL/GenBank/DDBJ databases">
        <title>Intercellular communication is required for trap formation in the nematode-trapping fungus Duddingtonia flagrans.</title>
        <authorList>
            <person name="Youssar L."/>
            <person name="Wernet V."/>
            <person name="Hensel N."/>
            <person name="Hildebrandt H.-G."/>
            <person name="Fischer R."/>
        </authorList>
    </citation>
    <scope>NUCLEOTIDE SEQUENCE [LARGE SCALE GENOMIC DNA]</scope>
    <source>
        <strain evidence="6 7">CBS H-5679</strain>
    </source>
</reference>
<sequence length="614" mass="69580">MVSQLGSQVENAAIDNVSNNEDGIDPSSAMEDVVQLETPSASSGAQSNTPQESDTMILENNGDLIVGDRFWTIFCGEVERIFEAARGPEPYSFEIHNDSNTETDSHSRSHINYYSFLLRQADAAAKYDLIHPHPSQLLLLWQAYVDDIDPFIKVLHVPSMTRLIRGLRGQYHSLKPTTEALIFAICLAAVSVSTEEDICQHFNTNKQELLSRYQLCAEQTFEKIGILTSDSIESVQALGIYTYTLRANEEQKLVWTLSGILIRKALRLNLHNDTKTSTGITALEKECKRRLWWHICLTDSTSNSGIAGVSKFLVSDDMFDTPMPSNIDDANISNSSFDIPNLEPRRTDLTIFLIRCEVWRLSRRLQTLVAARKTPQGMSQEDPVDFFENARIQITENRLKHLNSDIPIDCFMNTMTHLFFSKVELRLLENYSSYNEGTSLNLLPPAQDKIFTLALSILNHTYSLQHESAWKPWRWHIRDQTPPYHALSIVLNTICRQQWDSKFEQALSSAIRSVTTIPERIPQHNHFTKLLTTAQFRTVGHVVPTSTGMEVSNQSNPTLSTSVPTHDETAPIYTDDFDFTIFGDIRTSTSANLETWDDIAHIFEPWDFVDIGGI</sequence>
<name>A0A437A035_ARTFL</name>
<dbReference type="EMBL" id="SAEB01000007">
    <property type="protein sequence ID" value="RVD84630.1"/>
    <property type="molecule type" value="Genomic_DNA"/>
</dbReference>
<dbReference type="PANTHER" id="PTHR31001">
    <property type="entry name" value="UNCHARACTERIZED TRANSCRIPTIONAL REGULATORY PROTEIN"/>
    <property type="match status" value="1"/>
</dbReference>
<evidence type="ECO:0000259" key="5">
    <source>
        <dbReference type="SMART" id="SM00906"/>
    </source>
</evidence>
<evidence type="ECO:0000256" key="4">
    <source>
        <dbReference type="SAM" id="MobiDB-lite"/>
    </source>
</evidence>
<comment type="caution">
    <text evidence="6">The sequence shown here is derived from an EMBL/GenBank/DDBJ whole genome shotgun (WGS) entry which is preliminary data.</text>
</comment>
<dbReference type="InterPro" id="IPR007219">
    <property type="entry name" value="XnlR_reg_dom"/>
</dbReference>
<dbReference type="Pfam" id="PF04082">
    <property type="entry name" value="Fungal_trans"/>
    <property type="match status" value="1"/>
</dbReference>
<keyword evidence="2" id="KW-0479">Metal-binding</keyword>
<evidence type="ECO:0000256" key="2">
    <source>
        <dbReference type="ARBA" id="ARBA00022723"/>
    </source>
</evidence>
<dbReference type="PANTHER" id="PTHR31001:SF50">
    <property type="entry name" value="ZN(II)2CYS6 TRANSCRIPTION FACTOR (EUROFUNG)"/>
    <property type="match status" value="1"/>
</dbReference>
<proteinExistence type="predicted"/>
<accession>A0A437A035</accession>
<evidence type="ECO:0000256" key="3">
    <source>
        <dbReference type="ARBA" id="ARBA00023242"/>
    </source>
</evidence>
<dbReference type="GeneID" id="93588680"/>
<keyword evidence="7" id="KW-1185">Reference proteome</keyword>
<dbReference type="SMART" id="SM00906">
    <property type="entry name" value="Fungal_trans"/>
    <property type="match status" value="1"/>
</dbReference>
<dbReference type="GO" id="GO:0006351">
    <property type="term" value="P:DNA-templated transcription"/>
    <property type="evidence" value="ECO:0007669"/>
    <property type="project" value="InterPro"/>
</dbReference>
<dbReference type="InterPro" id="IPR050613">
    <property type="entry name" value="Sec_Metabolite_Reg"/>
</dbReference>
<dbReference type="GO" id="GO:0003677">
    <property type="term" value="F:DNA binding"/>
    <property type="evidence" value="ECO:0007669"/>
    <property type="project" value="InterPro"/>
</dbReference>
<protein>
    <recommendedName>
        <fullName evidence="5">Xylanolytic transcriptional activator regulatory domain-containing protein</fullName>
    </recommendedName>
</protein>
<dbReference type="VEuPathDB" id="FungiDB:DFL_006369"/>
<dbReference type="GO" id="GO:0008270">
    <property type="term" value="F:zinc ion binding"/>
    <property type="evidence" value="ECO:0007669"/>
    <property type="project" value="InterPro"/>
</dbReference>
<evidence type="ECO:0000313" key="7">
    <source>
        <dbReference type="Proteomes" id="UP000283090"/>
    </source>
</evidence>
<feature type="compositionally biased region" description="Polar residues" evidence="4">
    <location>
        <begin position="547"/>
        <end position="564"/>
    </location>
</feature>
<dbReference type="RefSeq" id="XP_067490174.1">
    <property type="nucleotide sequence ID" value="XM_067635778.1"/>
</dbReference>
<keyword evidence="3" id="KW-0539">Nucleus</keyword>
<feature type="compositionally biased region" description="Polar residues" evidence="4">
    <location>
        <begin position="1"/>
        <end position="21"/>
    </location>
</feature>
<dbReference type="STRING" id="97331.A0A437A035"/>